<dbReference type="Proteomes" id="UP000828390">
    <property type="component" value="Unassembled WGS sequence"/>
</dbReference>
<organism evidence="1 2">
    <name type="scientific">Dreissena polymorpha</name>
    <name type="common">Zebra mussel</name>
    <name type="synonym">Mytilus polymorpha</name>
    <dbReference type="NCBI Taxonomy" id="45954"/>
    <lineage>
        <taxon>Eukaryota</taxon>
        <taxon>Metazoa</taxon>
        <taxon>Spiralia</taxon>
        <taxon>Lophotrochozoa</taxon>
        <taxon>Mollusca</taxon>
        <taxon>Bivalvia</taxon>
        <taxon>Autobranchia</taxon>
        <taxon>Heteroconchia</taxon>
        <taxon>Euheterodonta</taxon>
        <taxon>Imparidentia</taxon>
        <taxon>Neoheterodontei</taxon>
        <taxon>Myida</taxon>
        <taxon>Dreissenoidea</taxon>
        <taxon>Dreissenidae</taxon>
        <taxon>Dreissena</taxon>
    </lineage>
</organism>
<dbReference type="AlphaFoldDB" id="A0A9D4E2U8"/>
<gene>
    <name evidence="1" type="ORF">DPMN_174113</name>
</gene>
<proteinExistence type="predicted"/>
<accession>A0A9D4E2U8</accession>
<evidence type="ECO:0000313" key="2">
    <source>
        <dbReference type="Proteomes" id="UP000828390"/>
    </source>
</evidence>
<dbReference type="EMBL" id="JAIWYP010000009">
    <property type="protein sequence ID" value="KAH3772767.1"/>
    <property type="molecule type" value="Genomic_DNA"/>
</dbReference>
<evidence type="ECO:0000313" key="1">
    <source>
        <dbReference type="EMBL" id="KAH3772767.1"/>
    </source>
</evidence>
<protein>
    <submittedName>
        <fullName evidence="1">Uncharacterized protein</fullName>
    </submittedName>
</protein>
<comment type="caution">
    <text evidence="1">The sequence shown here is derived from an EMBL/GenBank/DDBJ whole genome shotgun (WGS) entry which is preliminary data.</text>
</comment>
<sequence>MCPLSFCSEVANSDVSISLVRCHKPGALSRDLAFCHLCMAAKKTVKIGNTKVDGPTAPMFGGYLRP</sequence>
<reference evidence="1" key="2">
    <citation type="submission" date="2020-11" db="EMBL/GenBank/DDBJ databases">
        <authorList>
            <person name="McCartney M.A."/>
            <person name="Auch B."/>
            <person name="Kono T."/>
            <person name="Mallez S."/>
            <person name="Becker A."/>
            <person name="Gohl D.M."/>
            <person name="Silverstein K.A.T."/>
            <person name="Koren S."/>
            <person name="Bechman K.B."/>
            <person name="Herman A."/>
            <person name="Abrahante J.E."/>
            <person name="Garbe J."/>
        </authorList>
    </citation>
    <scope>NUCLEOTIDE SEQUENCE</scope>
    <source>
        <strain evidence="1">Duluth1</strain>
        <tissue evidence="1">Whole animal</tissue>
    </source>
</reference>
<reference evidence="1" key="1">
    <citation type="journal article" date="2019" name="bioRxiv">
        <title>The Genome of the Zebra Mussel, Dreissena polymorpha: A Resource for Invasive Species Research.</title>
        <authorList>
            <person name="McCartney M.A."/>
            <person name="Auch B."/>
            <person name="Kono T."/>
            <person name="Mallez S."/>
            <person name="Zhang Y."/>
            <person name="Obille A."/>
            <person name="Becker A."/>
            <person name="Abrahante J.E."/>
            <person name="Garbe J."/>
            <person name="Badalamenti J.P."/>
            <person name="Herman A."/>
            <person name="Mangelson H."/>
            <person name="Liachko I."/>
            <person name="Sullivan S."/>
            <person name="Sone E.D."/>
            <person name="Koren S."/>
            <person name="Silverstein K.A.T."/>
            <person name="Beckman K.B."/>
            <person name="Gohl D.M."/>
        </authorList>
    </citation>
    <scope>NUCLEOTIDE SEQUENCE</scope>
    <source>
        <strain evidence="1">Duluth1</strain>
        <tissue evidence="1">Whole animal</tissue>
    </source>
</reference>
<keyword evidence="2" id="KW-1185">Reference proteome</keyword>
<name>A0A9D4E2U8_DREPO</name>